<dbReference type="Gene3D" id="3.40.190.290">
    <property type="match status" value="1"/>
</dbReference>
<dbReference type="AlphaFoldDB" id="A0A7W9B5Y8"/>
<feature type="domain" description="HTH lysR-type" evidence="5">
    <location>
        <begin position="2"/>
        <end position="59"/>
    </location>
</feature>
<dbReference type="InterPro" id="IPR058163">
    <property type="entry name" value="LysR-type_TF_proteobact-type"/>
</dbReference>
<dbReference type="InterPro" id="IPR005119">
    <property type="entry name" value="LysR_subst-bd"/>
</dbReference>
<dbReference type="InterPro" id="IPR000847">
    <property type="entry name" value="LysR_HTH_N"/>
</dbReference>
<dbReference type="Pfam" id="PF03466">
    <property type="entry name" value="LysR_substrate"/>
    <property type="match status" value="1"/>
</dbReference>
<dbReference type="PROSITE" id="PS50931">
    <property type="entry name" value="HTH_LYSR"/>
    <property type="match status" value="1"/>
</dbReference>
<keyword evidence="3 6" id="KW-0238">DNA-binding</keyword>
<keyword evidence="7" id="KW-1185">Reference proteome</keyword>
<dbReference type="Proteomes" id="UP000537161">
    <property type="component" value="Unassembled WGS sequence"/>
</dbReference>
<comment type="similarity">
    <text evidence="1">Belongs to the LysR transcriptional regulatory family.</text>
</comment>
<dbReference type="GO" id="GO:0006351">
    <property type="term" value="P:DNA-templated transcription"/>
    <property type="evidence" value="ECO:0007669"/>
    <property type="project" value="TreeGrafter"/>
</dbReference>
<dbReference type="PANTHER" id="PTHR30537:SF3">
    <property type="entry name" value="TRANSCRIPTIONAL REGULATORY PROTEIN"/>
    <property type="match status" value="1"/>
</dbReference>
<dbReference type="InterPro" id="IPR036390">
    <property type="entry name" value="WH_DNA-bd_sf"/>
</dbReference>
<keyword evidence="2" id="KW-0805">Transcription regulation</keyword>
<keyword evidence="4" id="KW-0804">Transcription</keyword>
<evidence type="ECO:0000259" key="5">
    <source>
        <dbReference type="PROSITE" id="PS50931"/>
    </source>
</evidence>
<evidence type="ECO:0000256" key="1">
    <source>
        <dbReference type="ARBA" id="ARBA00009437"/>
    </source>
</evidence>
<gene>
    <name evidence="6" type="ORF">FHR21_001969</name>
</gene>
<dbReference type="GO" id="GO:0043565">
    <property type="term" value="F:sequence-specific DNA binding"/>
    <property type="evidence" value="ECO:0007669"/>
    <property type="project" value="TreeGrafter"/>
</dbReference>
<organism evidence="6 7">
    <name type="scientific">Sphingopyxis panaciterrulae</name>
    <dbReference type="NCBI Taxonomy" id="462372"/>
    <lineage>
        <taxon>Bacteria</taxon>
        <taxon>Pseudomonadati</taxon>
        <taxon>Pseudomonadota</taxon>
        <taxon>Alphaproteobacteria</taxon>
        <taxon>Sphingomonadales</taxon>
        <taxon>Sphingomonadaceae</taxon>
        <taxon>Sphingopyxis</taxon>
    </lineage>
</organism>
<evidence type="ECO:0000256" key="3">
    <source>
        <dbReference type="ARBA" id="ARBA00023125"/>
    </source>
</evidence>
<dbReference type="Pfam" id="PF00126">
    <property type="entry name" value="HTH_1"/>
    <property type="match status" value="1"/>
</dbReference>
<accession>A0A7W9B5Y8</accession>
<dbReference type="RefSeq" id="WP_184097681.1">
    <property type="nucleotide sequence ID" value="NZ_JACIJH010000005.1"/>
</dbReference>
<dbReference type="SUPFAM" id="SSF46785">
    <property type="entry name" value="Winged helix' DNA-binding domain"/>
    <property type="match status" value="1"/>
</dbReference>
<dbReference type="SUPFAM" id="SSF53850">
    <property type="entry name" value="Periplasmic binding protein-like II"/>
    <property type="match status" value="1"/>
</dbReference>
<evidence type="ECO:0000313" key="7">
    <source>
        <dbReference type="Proteomes" id="UP000537161"/>
    </source>
</evidence>
<evidence type="ECO:0000313" key="6">
    <source>
        <dbReference type="EMBL" id="MBB5706612.1"/>
    </source>
</evidence>
<evidence type="ECO:0000256" key="2">
    <source>
        <dbReference type="ARBA" id="ARBA00023015"/>
    </source>
</evidence>
<comment type="caution">
    <text evidence="6">The sequence shown here is derived from an EMBL/GenBank/DDBJ whole genome shotgun (WGS) entry which is preliminary data.</text>
</comment>
<dbReference type="Gene3D" id="1.10.10.10">
    <property type="entry name" value="Winged helix-like DNA-binding domain superfamily/Winged helix DNA-binding domain"/>
    <property type="match status" value="1"/>
</dbReference>
<proteinExistence type="inferred from homology"/>
<dbReference type="GO" id="GO:0003700">
    <property type="term" value="F:DNA-binding transcription factor activity"/>
    <property type="evidence" value="ECO:0007669"/>
    <property type="project" value="InterPro"/>
</dbReference>
<sequence length="293" mass="31684">MFDWNDLRYFLCVAECGSTLAAAQALRVSQTTVARRIAALEAATGLALFERRQAGYALTPVGEAMLASAMAVRDAADRFDAAAGARSRDAGGTVSVTAMEIFAITVLPPILRDLRAAHPEIHIHLDSSDEPRDLAAGAADIAIRSSKQPAGAGLVGRRIADNPWTVYCSRDYAELHGIPHGREELAAHPFIGGGGSVWEPYQAWLRQYGFEESVVMQYGSAAGLLAGVRSGMGLTILPAFLADREPDLVRCIPPKTDDTTGLWLLTHERLRHVPRVRTVLDFLARALTRLGRD</sequence>
<reference evidence="6 7" key="1">
    <citation type="submission" date="2020-08" db="EMBL/GenBank/DDBJ databases">
        <title>Genomic Encyclopedia of Type Strains, Phase IV (KMG-IV): sequencing the most valuable type-strain genomes for metagenomic binning, comparative biology and taxonomic classification.</title>
        <authorList>
            <person name="Goeker M."/>
        </authorList>
    </citation>
    <scope>NUCLEOTIDE SEQUENCE [LARGE SCALE GENOMIC DNA]</scope>
    <source>
        <strain evidence="6 7">DSM 27163</strain>
    </source>
</reference>
<evidence type="ECO:0000256" key="4">
    <source>
        <dbReference type="ARBA" id="ARBA00023163"/>
    </source>
</evidence>
<dbReference type="EMBL" id="JACIJH010000005">
    <property type="protein sequence ID" value="MBB5706612.1"/>
    <property type="molecule type" value="Genomic_DNA"/>
</dbReference>
<dbReference type="InterPro" id="IPR036388">
    <property type="entry name" value="WH-like_DNA-bd_sf"/>
</dbReference>
<protein>
    <submittedName>
        <fullName evidence="6">DNA-binding transcriptional LysR family regulator</fullName>
    </submittedName>
</protein>
<name>A0A7W9B5Y8_9SPHN</name>
<dbReference type="PANTHER" id="PTHR30537">
    <property type="entry name" value="HTH-TYPE TRANSCRIPTIONAL REGULATOR"/>
    <property type="match status" value="1"/>
</dbReference>